<gene>
    <name evidence="2" type="ORF">FL583_27925</name>
</gene>
<dbReference type="AlphaFoldDB" id="A0A545AKK7"/>
<sequence>MAGTEVDDFVRALLSAAPPSAPGTELPAVAGEPTPVLQVQLSGNVVVELNSHIDDMQRTTAVGTTAVAAEPADQLGEETTEEIVPATGEHDVTAGAKPAEASTADEASADPTQTPEPGPDDPPAGRPGPDPVV</sequence>
<dbReference type="RefSeq" id="WP_142707815.1">
    <property type="nucleotide sequence ID" value="NZ_VIRS01000022.1"/>
</dbReference>
<dbReference type="EMBL" id="VIRS01000022">
    <property type="protein sequence ID" value="TQS41856.1"/>
    <property type="molecule type" value="Genomic_DNA"/>
</dbReference>
<proteinExistence type="predicted"/>
<feature type="compositionally biased region" description="Low complexity" evidence="1">
    <location>
        <begin position="98"/>
        <end position="112"/>
    </location>
</feature>
<evidence type="ECO:0000313" key="2">
    <source>
        <dbReference type="EMBL" id="TQS41856.1"/>
    </source>
</evidence>
<evidence type="ECO:0000256" key="1">
    <source>
        <dbReference type="SAM" id="MobiDB-lite"/>
    </source>
</evidence>
<protein>
    <submittedName>
        <fullName evidence="2">Uncharacterized protein</fullName>
    </submittedName>
</protein>
<comment type="caution">
    <text evidence="2">The sequence shown here is derived from an EMBL/GenBank/DDBJ whole genome shotgun (WGS) entry which is preliminary data.</text>
</comment>
<feature type="compositionally biased region" description="Pro residues" evidence="1">
    <location>
        <begin position="114"/>
        <end position="133"/>
    </location>
</feature>
<dbReference type="Proteomes" id="UP000317982">
    <property type="component" value="Unassembled WGS sequence"/>
</dbReference>
<organism evidence="2 3">
    <name type="scientific">Cryptosporangium phraense</name>
    <dbReference type="NCBI Taxonomy" id="2593070"/>
    <lineage>
        <taxon>Bacteria</taxon>
        <taxon>Bacillati</taxon>
        <taxon>Actinomycetota</taxon>
        <taxon>Actinomycetes</taxon>
        <taxon>Cryptosporangiales</taxon>
        <taxon>Cryptosporangiaceae</taxon>
        <taxon>Cryptosporangium</taxon>
    </lineage>
</organism>
<accession>A0A545AKK7</accession>
<feature type="region of interest" description="Disordered" evidence="1">
    <location>
        <begin position="69"/>
        <end position="133"/>
    </location>
</feature>
<name>A0A545AKK7_9ACTN</name>
<reference evidence="2 3" key="1">
    <citation type="submission" date="2019-07" db="EMBL/GenBank/DDBJ databases">
        <title>Cryptosporangium phraense sp. nov., isolated from plant litter.</title>
        <authorList>
            <person name="Suriyachadkun C."/>
        </authorList>
    </citation>
    <scope>NUCLEOTIDE SEQUENCE [LARGE SCALE GENOMIC DNA]</scope>
    <source>
        <strain evidence="2 3">A-T 5661</strain>
    </source>
</reference>
<dbReference type="OrthoDB" id="5193143at2"/>
<evidence type="ECO:0000313" key="3">
    <source>
        <dbReference type="Proteomes" id="UP000317982"/>
    </source>
</evidence>
<keyword evidence="3" id="KW-1185">Reference proteome</keyword>
<dbReference type="InParanoid" id="A0A545AKK7"/>